<reference evidence="1" key="1">
    <citation type="journal article" date="2021" name="Proc. Natl. Acad. Sci. U.S.A.">
        <title>A Catalog of Tens of Thousands of Viruses from Human Metagenomes Reveals Hidden Associations with Chronic Diseases.</title>
        <authorList>
            <person name="Tisza M.J."/>
            <person name="Buck C.B."/>
        </authorList>
    </citation>
    <scope>NUCLEOTIDE SEQUENCE</scope>
    <source>
        <strain evidence="1">CtzMZ8</strain>
    </source>
</reference>
<sequence length="119" mass="14031">MAYMNRFINDDGFEEWTTADAAGNLVTCYANKFVELHTKIPVCECGRPMTEEVQGYWTCRECDITKTEDEINHPIKLDEYESSNLELSEDYGKFEYDDGRMLEAGVPDWYLFFYQHRPK</sequence>
<dbReference type="EMBL" id="BK015902">
    <property type="protein sequence ID" value="DAD72589.1"/>
    <property type="molecule type" value="Genomic_DNA"/>
</dbReference>
<protein>
    <submittedName>
        <fullName evidence="1">Uncharacterized protein</fullName>
    </submittedName>
</protein>
<accession>A0A8S5LRB6</accession>
<name>A0A8S5LRB6_9CAUD</name>
<proteinExistence type="predicted"/>
<organism evidence="1">
    <name type="scientific">Siphoviridae sp. ctzMZ8</name>
    <dbReference type="NCBI Taxonomy" id="2827598"/>
    <lineage>
        <taxon>Viruses</taxon>
        <taxon>Duplodnaviria</taxon>
        <taxon>Heunggongvirae</taxon>
        <taxon>Uroviricota</taxon>
        <taxon>Caudoviricetes</taxon>
    </lineage>
</organism>
<evidence type="ECO:0000313" key="1">
    <source>
        <dbReference type="EMBL" id="DAD72589.1"/>
    </source>
</evidence>